<proteinExistence type="predicted"/>
<name>A0A016XMN3_9BURK</name>
<protein>
    <submittedName>
        <fullName evidence="2">Uncharacterized protein</fullName>
    </submittedName>
</protein>
<gene>
    <name evidence="2" type="ORF">AZ34_09350</name>
</gene>
<feature type="compositionally biased region" description="Low complexity" evidence="1">
    <location>
        <begin position="45"/>
        <end position="56"/>
    </location>
</feature>
<dbReference type="SUPFAM" id="SSF57997">
    <property type="entry name" value="Tropomyosin"/>
    <property type="match status" value="1"/>
</dbReference>
<evidence type="ECO:0000313" key="2">
    <source>
        <dbReference type="EMBL" id="EYC52847.1"/>
    </source>
</evidence>
<organism evidence="2 3">
    <name type="scientific">Hylemonella gracilis str. Niagara R</name>
    <dbReference type="NCBI Taxonomy" id="1458275"/>
    <lineage>
        <taxon>Bacteria</taxon>
        <taxon>Pseudomonadati</taxon>
        <taxon>Pseudomonadota</taxon>
        <taxon>Betaproteobacteria</taxon>
        <taxon>Burkholderiales</taxon>
        <taxon>Comamonadaceae</taxon>
        <taxon>Hylemonella</taxon>
    </lineage>
</organism>
<dbReference type="EMBL" id="JEMG01000001">
    <property type="protein sequence ID" value="EYC52847.1"/>
    <property type="molecule type" value="Genomic_DNA"/>
</dbReference>
<dbReference type="Gene3D" id="1.20.5.340">
    <property type="match status" value="1"/>
</dbReference>
<comment type="caution">
    <text evidence="2">The sequence shown here is derived from an EMBL/GenBank/DDBJ whole genome shotgun (WGS) entry which is preliminary data.</text>
</comment>
<dbReference type="AlphaFoldDB" id="A0A016XMN3"/>
<accession>A0A016XMN3</accession>
<sequence length="102" mass="11176">MVMALQSLNSGTASTSGQLSLYRARLQQARREADQAENRVAQLEQQTQTARNQAARANDRVRSVESNPPRAESTTEQRGQQAARATLNTLGQLNGRLLNVQA</sequence>
<dbReference type="Proteomes" id="UP000023268">
    <property type="component" value="Unassembled WGS sequence"/>
</dbReference>
<reference evidence="2 3" key="1">
    <citation type="submission" date="2014-02" db="EMBL/GenBank/DDBJ databases">
        <title>Draft Genome of Hylemonella gracilis isolated from the Niagara River.</title>
        <authorList>
            <person name="Pawlowski D.R."/>
            <person name="Koudelka G.B."/>
        </authorList>
    </citation>
    <scope>NUCLEOTIDE SEQUENCE [LARGE SCALE GENOMIC DNA]</scope>
    <source>
        <strain evidence="2 3">Niagara R</strain>
    </source>
</reference>
<evidence type="ECO:0000256" key="1">
    <source>
        <dbReference type="SAM" id="MobiDB-lite"/>
    </source>
</evidence>
<feature type="region of interest" description="Disordered" evidence="1">
    <location>
        <begin position="30"/>
        <end position="82"/>
    </location>
</feature>
<dbReference type="RefSeq" id="WP_035607341.1">
    <property type="nucleotide sequence ID" value="NZ_JEMG01000001.1"/>
</dbReference>
<evidence type="ECO:0000313" key="3">
    <source>
        <dbReference type="Proteomes" id="UP000023268"/>
    </source>
</evidence>